<comment type="similarity">
    <text evidence="1">Belongs to the sigma-70 factor family. ECF subfamily.</text>
</comment>
<comment type="caution">
    <text evidence="7">The sequence shown here is derived from an EMBL/GenBank/DDBJ whole genome shotgun (WGS) entry which is preliminary data.</text>
</comment>
<evidence type="ECO:0000256" key="1">
    <source>
        <dbReference type="ARBA" id="ARBA00010641"/>
    </source>
</evidence>
<evidence type="ECO:0000256" key="4">
    <source>
        <dbReference type="ARBA" id="ARBA00023163"/>
    </source>
</evidence>
<feature type="domain" description="RNA polymerase sigma factor 70 region 4 type 2" evidence="6">
    <location>
        <begin position="115"/>
        <end position="163"/>
    </location>
</feature>
<dbReference type="InterPro" id="IPR007627">
    <property type="entry name" value="RNA_pol_sigma70_r2"/>
</dbReference>
<dbReference type="GO" id="GO:0006352">
    <property type="term" value="P:DNA-templated transcription initiation"/>
    <property type="evidence" value="ECO:0007669"/>
    <property type="project" value="InterPro"/>
</dbReference>
<dbReference type="PANTHER" id="PTHR43133">
    <property type="entry name" value="RNA POLYMERASE ECF-TYPE SIGMA FACTO"/>
    <property type="match status" value="1"/>
</dbReference>
<sequence length="170" mass="19819">MSLQIEIMNGNKYALEKAYRLHFKKVFSVARKYAGNDAEVEDIVQEVFLKLWRNRANISTELSIEHQLFVITKGLVLNSLREKVNRQKLLLKFKVERENDAIQVEDFSKKRLTKINNTVSKLPKKQQIIFKMYRYEGLTYDEIATSLGISKNTVSSHLNSAMSFLKKECL</sequence>
<dbReference type="GO" id="GO:0003677">
    <property type="term" value="F:DNA binding"/>
    <property type="evidence" value="ECO:0007669"/>
    <property type="project" value="InterPro"/>
</dbReference>
<dbReference type="RefSeq" id="WP_242176749.1">
    <property type="nucleotide sequence ID" value="NZ_JAKQYM010000001.1"/>
</dbReference>
<feature type="domain" description="RNA polymerase sigma-70 region 2" evidence="5">
    <location>
        <begin position="19"/>
        <end position="83"/>
    </location>
</feature>
<dbReference type="Pfam" id="PF04542">
    <property type="entry name" value="Sigma70_r2"/>
    <property type="match status" value="1"/>
</dbReference>
<dbReference type="InterPro" id="IPR039425">
    <property type="entry name" value="RNA_pol_sigma-70-like"/>
</dbReference>
<dbReference type="Proteomes" id="UP001139369">
    <property type="component" value="Unassembled WGS sequence"/>
</dbReference>
<dbReference type="Gene3D" id="1.10.1740.10">
    <property type="match status" value="1"/>
</dbReference>
<gene>
    <name evidence="7" type="ORF">MC378_00480</name>
</gene>
<protein>
    <submittedName>
        <fullName evidence="7">Sigma-70 family RNA polymerase sigma factor</fullName>
    </submittedName>
</protein>
<dbReference type="PANTHER" id="PTHR43133:SF46">
    <property type="entry name" value="RNA POLYMERASE SIGMA-70 FACTOR ECF SUBFAMILY"/>
    <property type="match status" value="1"/>
</dbReference>
<dbReference type="AlphaFoldDB" id="A0A9X2AK01"/>
<keyword evidence="8" id="KW-1185">Reference proteome</keyword>
<evidence type="ECO:0000313" key="7">
    <source>
        <dbReference type="EMBL" id="MCI2227625.1"/>
    </source>
</evidence>
<reference evidence="7" key="1">
    <citation type="submission" date="2022-02" db="EMBL/GenBank/DDBJ databases">
        <title>Polaribacter sp. MSW13, isolated from seawater.</title>
        <authorList>
            <person name="Kristyanto S."/>
            <person name="Jung J."/>
            <person name="Jeon C.O."/>
        </authorList>
    </citation>
    <scope>NUCLEOTIDE SEQUENCE</scope>
    <source>
        <strain evidence="7">MSW13</strain>
    </source>
</reference>
<keyword evidence="3" id="KW-0731">Sigma factor</keyword>
<dbReference type="InterPro" id="IPR036388">
    <property type="entry name" value="WH-like_DNA-bd_sf"/>
</dbReference>
<organism evidence="7 8">
    <name type="scientific">Polaribacter marinus</name>
    <dbReference type="NCBI Taxonomy" id="2916838"/>
    <lineage>
        <taxon>Bacteria</taxon>
        <taxon>Pseudomonadati</taxon>
        <taxon>Bacteroidota</taxon>
        <taxon>Flavobacteriia</taxon>
        <taxon>Flavobacteriales</taxon>
        <taxon>Flavobacteriaceae</taxon>
    </lineage>
</organism>
<evidence type="ECO:0000256" key="3">
    <source>
        <dbReference type="ARBA" id="ARBA00023082"/>
    </source>
</evidence>
<proteinExistence type="inferred from homology"/>
<dbReference type="InterPro" id="IPR014284">
    <property type="entry name" value="RNA_pol_sigma-70_dom"/>
</dbReference>
<accession>A0A9X2AK01</accession>
<dbReference type="Pfam" id="PF08281">
    <property type="entry name" value="Sigma70_r4_2"/>
    <property type="match status" value="1"/>
</dbReference>
<keyword evidence="4" id="KW-0804">Transcription</keyword>
<dbReference type="NCBIfam" id="TIGR02937">
    <property type="entry name" value="sigma70-ECF"/>
    <property type="match status" value="1"/>
</dbReference>
<dbReference type="InterPro" id="IPR013324">
    <property type="entry name" value="RNA_pol_sigma_r3/r4-like"/>
</dbReference>
<evidence type="ECO:0000259" key="6">
    <source>
        <dbReference type="Pfam" id="PF08281"/>
    </source>
</evidence>
<dbReference type="InterPro" id="IPR013249">
    <property type="entry name" value="RNA_pol_sigma70_r4_t2"/>
</dbReference>
<dbReference type="SUPFAM" id="SSF88659">
    <property type="entry name" value="Sigma3 and sigma4 domains of RNA polymerase sigma factors"/>
    <property type="match status" value="1"/>
</dbReference>
<keyword evidence="2" id="KW-0805">Transcription regulation</keyword>
<dbReference type="SUPFAM" id="SSF88946">
    <property type="entry name" value="Sigma2 domain of RNA polymerase sigma factors"/>
    <property type="match status" value="1"/>
</dbReference>
<dbReference type="GO" id="GO:0016987">
    <property type="term" value="F:sigma factor activity"/>
    <property type="evidence" value="ECO:0007669"/>
    <property type="project" value="UniProtKB-KW"/>
</dbReference>
<evidence type="ECO:0000259" key="5">
    <source>
        <dbReference type="Pfam" id="PF04542"/>
    </source>
</evidence>
<evidence type="ECO:0000256" key="2">
    <source>
        <dbReference type="ARBA" id="ARBA00023015"/>
    </source>
</evidence>
<dbReference type="Gene3D" id="1.10.10.10">
    <property type="entry name" value="Winged helix-like DNA-binding domain superfamily/Winged helix DNA-binding domain"/>
    <property type="match status" value="1"/>
</dbReference>
<dbReference type="InterPro" id="IPR013325">
    <property type="entry name" value="RNA_pol_sigma_r2"/>
</dbReference>
<dbReference type="EMBL" id="JAKQYM010000001">
    <property type="protein sequence ID" value="MCI2227625.1"/>
    <property type="molecule type" value="Genomic_DNA"/>
</dbReference>
<name>A0A9X2AK01_9FLAO</name>
<evidence type="ECO:0000313" key="8">
    <source>
        <dbReference type="Proteomes" id="UP001139369"/>
    </source>
</evidence>